<keyword evidence="1" id="KW-0732">Signal</keyword>
<name>A0A0D2LZ99_9CHLO</name>
<organism evidence="2 3">
    <name type="scientific">Monoraphidium neglectum</name>
    <dbReference type="NCBI Taxonomy" id="145388"/>
    <lineage>
        <taxon>Eukaryota</taxon>
        <taxon>Viridiplantae</taxon>
        <taxon>Chlorophyta</taxon>
        <taxon>core chlorophytes</taxon>
        <taxon>Chlorophyceae</taxon>
        <taxon>CS clade</taxon>
        <taxon>Sphaeropleales</taxon>
        <taxon>Selenastraceae</taxon>
        <taxon>Monoraphidium</taxon>
    </lineage>
</organism>
<dbReference type="STRING" id="145388.A0A0D2LZ99"/>
<feature type="non-terminal residue" evidence="2">
    <location>
        <position position="104"/>
    </location>
</feature>
<evidence type="ECO:0000313" key="2">
    <source>
        <dbReference type="EMBL" id="KIY96704.1"/>
    </source>
</evidence>
<sequence>MQPLRPLIAAPPLLLVLLLAACPLRALGIHHLNVHVGAKSKAQMTEIARRLPPAGDAFDSLTEGQRGAWTHDLRLSAAETLAALAAPKVSVTVDVKLVGFDGEG</sequence>
<dbReference type="RefSeq" id="XP_013895724.1">
    <property type="nucleotide sequence ID" value="XM_014040270.1"/>
</dbReference>
<dbReference type="EMBL" id="KK102880">
    <property type="protein sequence ID" value="KIY96704.1"/>
    <property type="molecule type" value="Genomic_DNA"/>
</dbReference>
<dbReference type="Proteomes" id="UP000054498">
    <property type="component" value="Unassembled WGS sequence"/>
</dbReference>
<dbReference type="KEGG" id="mng:MNEG_11260"/>
<dbReference type="AlphaFoldDB" id="A0A0D2LZ99"/>
<dbReference type="PROSITE" id="PS51257">
    <property type="entry name" value="PROKAR_LIPOPROTEIN"/>
    <property type="match status" value="1"/>
</dbReference>
<gene>
    <name evidence="2" type="ORF">MNEG_11260</name>
</gene>
<feature type="chain" id="PRO_5002246827" evidence="1">
    <location>
        <begin position="29"/>
        <end position="104"/>
    </location>
</feature>
<protein>
    <submittedName>
        <fullName evidence="2">Uncharacterized protein</fullName>
    </submittedName>
</protein>
<dbReference type="GeneID" id="25728505"/>
<proteinExistence type="predicted"/>
<reference evidence="2 3" key="1">
    <citation type="journal article" date="2013" name="BMC Genomics">
        <title>Reconstruction of the lipid metabolism for the microalga Monoraphidium neglectum from its genome sequence reveals characteristics suitable for biofuel production.</title>
        <authorList>
            <person name="Bogen C."/>
            <person name="Al-Dilaimi A."/>
            <person name="Albersmeier A."/>
            <person name="Wichmann J."/>
            <person name="Grundmann M."/>
            <person name="Rupp O."/>
            <person name="Lauersen K.J."/>
            <person name="Blifernez-Klassen O."/>
            <person name="Kalinowski J."/>
            <person name="Goesmann A."/>
            <person name="Mussgnug J.H."/>
            <person name="Kruse O."/>
        </authorList>
    </citation>
    <scope>NUCLEOTIDE SEQUENCE [LARGE SCALE GENOMIC DNA]</scope>
    <source>
        <strain evidence="2 3">SAG 48.87</strain>
    </source>
</reference>
<evidence type="ECO:0000256" key="1">
    <source>
        <dbReference type="SAM" id="SignalP"/>
    </source>
</evidence>
<feature type="signal peptide" evidence="1">
    <location>
        <begin position="1"/>
        <end position="28"/>
    </location>
</feature>
<accession>A0A0D2LZ99</accession>
<evidence type="ECO:0000313" key="3">
    <source>
        <dbReference type="Proteomes" id="UP000054498"/>
    </source>
</evidence>
<keyword evidence="3" id="KW-1185">Reference proteome</keyword>